<name>A0AAV6U3R7_9ARAC</name>
<comment type="caution">
    <text evidence="1">The sequence shown here is derived from an EMBL/GenBank/DDBJ whole genome shotgun (WGS) entry which is preliminary data.</text>
</comment>
<dbReference type="PANTHER" id="PTHR46579:SF1">
    <property type="entry name" value="F5_8 TYPE C DOMAIN-CONTAINING PROTEIN"/>
    <property type="match status" value="1"/>
</dbReference>
<keyword evidence="2" id="KW-1185">Reference proteome</keyword>
<evidence type="ECO:0000313" key="1">
    <source>
        <dbReference type="EMBL" id="KAG8178181.1"/>
    </source>
</evidence>
<dbReference type="AlphaFoldDB" id="A0AAV6U3R7"/>
<dbReference type="EMBL" id="JAFNEN010000713">
    <property type="protein sequence ID" value="KAG8178181.1"/>
    <property type="molecule type" value="Genomic_DNA"/>
</dbReference>
<dbReference type="PANTHER" id="PTHR46579">
    <property type="entry name" value="F5/8 TYPE C DOMAIN-CONTAINING PROTEIN-RELATED"/>
    <property type="match status" value="1"/>
</dbReference>
<organism evidence="1 2">
    <name type="scientific">Oedothorax gibbosus</name>
    <dbReference type="NCBI Taxonomy" id="931172"/>
    <lineage>
        <taxon>Eukaryota</taxon>
        <taxon>Metazoa</taxon>
        <taxon>Ecdysozoa</taxon>
        <taxon>Arthropoda</taxon>
        <taxon>Chelicerata</taxon>
        <taxon>Arachnida</taxon>
        <taxon>Araneae</taxon>
        <taxon>Araneomorphae</taxon>
        <taxon>Entelegynae</taxon>
        <taxon>Araneoidea</taxon>
        <taxon>Linyphiidae</taxon>
        <taxon>Erigoninae</taxon>
        <taxon>Oedothorax</taxon>
    </lineage>
</organism>
<reference evidence="1 2" key="1">
    <citation type="journal article" date="2022" name="Nat. Ecol. Evol.">
        <title>A masculinizing supergene underlies an exaggerated male reproductive morph in a spider.</title>
        <authorList>
            <person name="Hendrickx F."/>
            <person name="De Corte Z."/>
            <person name="Sonet G."/>
            <person name="Van Belleghem S.M."/>
            <person name="Kostlbacher S."/>
            <person name="Vangestel C."/>
        </authorList>
    </citation>
    <scope>NUCLEOTIDE SEQUENCE [LARGE SCALE GENOMIC DNA]</scope>
    <source>
        <strain evidence="1">W744_W776</strain>
    </source>
</reference>
<dbReference type="Proteomes" id="UP000827092">
    <property type="component" value="Unassembled WGS sequence"/>
</dbReference>
<sequence>MQLWSSSPVFKSSRCSIWLIHFVVNEQPPQMRWANDVVAGLWVGAGHVPDMILFTNVFVEDVKELSVSPVQWQYKQTIIGSRVFCICACVDSPARAMLQNTVEYNGYFECSCCLQKGSQVNGCVKYPVQPGDLPKERALEQMIEDMEEAASLVLSGSRLNVNGESVSKCEVSQADDLLSKFVVTAQQLDGEAAMTSNVHQLLHIANSVLMLGPLWAHSANVFEGNMGSLLNMVTAAKGVLLPILNRYSFTRKLHEICDTQKDISEKVKSFVTTCTKRPPLSTFCYLVMISTLLELGSCVCSRHKKWHFFSLMAMFLKLYIFMTVS</sequence>
<evidence type="ECO:0000313" key="2">
    <source>
        <dbReference type="Proteomes" id="UP000827092"/>
    </source>
</evidence>
<accession>A0AAV6U3R7</accession>
<proteinExistence type="predicted"/>
<gene>
    <name evidence="1" type="ORF">JTE90_006319</name>
</gene>
<protein>
    <submittedName>
        <fullName evidence="1">Uncharacterized protein</fullName>
    </submittedName>
</protein>